<dbReference type="EMBL" id="CP155447">
    <property type="protein sequence ID" value="XBH07501.1"/>
    <property type="molecule type" value="Genomic_DNA"/>
</dbReference>
<dbReference type="InterPro" id="IPR039365">
    <property type="entry name" value="IS701-like"/>
</dbReference>
<dbReference type="PANTHER" id="PTHR33627">
    <property type="entry name" value="TRANSPOSASE"/>
    <property type="match status" value="1"/>
</dbReference>
<dbReference type="InterPro" id="IPR012337">
    <property type="entry name" value="RNaseH-like_sf"/>
</dbReference>
<evidence type="ECO:0000313" key="2">
    <source>
        <dbReference type="EMBL" id="XBH07501.1"/>
    </source>
</evidence>
<name>A0AAU7CS53_9BACT</name>
<proteinExistence type="predicted"/>
<dbReference type="AlphaFoldDB" id="A0AAU7CS53"/>
<dbReference type="InterPro" id="IPR038721">
    <property type="entry name" value="IS701-like_DDE_dom"/>
</dbReference>
<dbReference type="SUPFAM" id="SSF53098">
    <property type="entry name" value="Ribonuclease H-like"/>
    <property type="match status" value="1"/>
</dbReference>
<organism evidence="2">
    <name type="scientific">Singulisphaera sp. Ch08</name>
    <dbReference type="NCBI Taxonomy" id="3120278"/>
    <lineage>
        <taxon>Bacteria</taxon>
        <taxon>Pseudomonadati</taxon>
        <taxon>Planctomycetota</taxon>
        <taxon>Planctomycetia</taxon>
        <taxon>Isosphaerales</taxon>
        <taxon>Isosphaeraceae</taxon>
        <taxon>Singulisphaera</taxon>
    </lineage>
</organism>
<evidence type="ECO:0000259" key="1">
    <source>
        <dbReference type="Pfam" id="PF13546"/>
    </source>
</evidence>
<dbReference type="NCBIfam" id="NF033540">
    <property type="entry name" value="transpos_IS701"/>
    <property type="match status" value="1"/>
</dbReference>
<dbReference type="PANTHER" id="PTHR33627:SF1">
    <property type="entry name" value="TRANSPOSASE"/>
    <property type="match status" value="1"/>
</dbReference>
<feature type="domain" description="Transposase IS701-like DDE" evidence="1">
    <location>
        <begin position="37"/>
        <end position="292"/>
    </location>
</feature>
<accession>A0AAU7CS53</accession>
<sequence length="457" mass="52239">MDQRYKSRLKEMMAQAEVDPKLIDGFSSRLETFVQPFSASLAVPQQKRHTVEYLTGLLSRLEHKTGEGIAYLFDQERQGLQTFIGQVPWDDAPLLRTLATQIGEDLGESDGVIVFDPSAFVKKGNMSVGVARQWCGRLGKVENCQVGIYMAYASRKNYAIVSVRLYLHEEWTKDRRRCKAAGVPKETKFRTRHELALEMLDEHGSLLPHSWVTGDDEMGRPASFRLDLRARGERYLLAVPSNTLVRDLEETPPAYSGRGRYPMNPFSRLDRWCGQLPESAWTTIEVRDAEKGPLKVDVVKRRVQARSPTGGTGPEELLFIMRERQSDEKFKHDYYLSNTMSETLLKELARVAKAEHRVEECFKRAKSESGLGDYQVRNWLGWHHHQTLALLAAWFLNQETRRGKNRDPRADLAANASIDRKHDRGIFKVQRSVDAESSQHAMASKKRARTVLFPSFS</sequence>
<gene>
    <name evidence="2" type="ORF">V5E97_16120</name>
</gene>
<dbReference type="Pfam" id="PF13546">
    <property type="entry name" value="DDE_5"/>
    <property type="match status" value="1"/>
</dbReference>
<reference evidence="2" key="1">
    <citation type="submission" date="2024-05" db="EMBL/GenBank/DDBJ databases">
        <title>Planctomycetes of the genus Singulisphaera possess chitinolytic capabilities.</title>
        <authorList>
            <person name="Ivanova A."/>
        </authorList>
    </citation>
    <scope>NUCLEOTIDE SEQUENCE</scope>
    <source>
        <strain evidence="2">Ch08T</strain>
    </source>
</reference>
<protein>
    <submittedName>
        <fullName evidence="2">IS701 family transposase</fullName>
    </submittedName>
</protein>
<dbReference type="RefSeq" id="WP_406700338.1">
    <property type="nucleotide sequence ID" value="NZ_CP155447.1"/>
</dbReference>